<evidence type="ECO:0000313" key="1">
    <source>
        <dbReference type="EMBL" id="KFG28073.1"/>
    </source>
</evidence>
<name>A0A086J7F5_TOXGO</name>
<comment type="caution">
    <text evidence="1">The sequence shown here is derived from an EMBL/GenBank/DDBJ whole genome shotgun (WGS) entry which is preliminary data.</text>
</comment>
<dbReference type="AlphaFoldDB" id="A0A086J7F5"/>
<proteinExistence type="predicted"/>
<reference evidence="1 2" key="1">
    <citation type="submission" date="2014-03" db="EMBL/GenBank/DDBJ databases">
        <authorList>
            <person name="Sibley D."/>
            <person name="Venepally P."/>
            <person name="Karamycheva S."/>
            <person name="Hadjithomas M."/>
            <person name="Khan A."/>
            <person name="Brunk B."/>
            <person name="Roos D."/>
            <person name="Caler E."/>
            <person name="Lorenzi H."/>
        </authorList>
    </citation>
    <scope>NUCLEOTIDE SEQUENCE [LARGE SCALE GENOMIC DNA]</scope>
    <source>
        <strain evidence="2">p89</strain>
    </source>
</reference>
<evidence type="ECO:0000313" key="2">
    <source>
        <dbReference type="Proteomes" id="UP000028828"/>
    </source>
</evidence>
<dbReference type="VEuPathDB" id="ToxoDB:TGP89_321460"/>
<organism evidence="1 2">
    <name type="scientific">Toxoplasma gondii p89</name>
    <dbReference type="NCBI Taxonomy" id="943119"/>
    <lineage>
        <taxon>Eukaryota</taxon>
        <taxon>Sar</taxon>
        <taxon>Alveolata</taxon>
        <taxon>Apicomplexa</taxon>
        <taxon>Conoidasida</taxon>
        <taxon>Coccidia</taxon>
        <taxon>Eucoccidiorida</taxon>
        <taxon>Eimeriorina</taxon>
        <taxon>Sarcocystidae</taxon>
        <taxon>Toxoplasma</taxon>
    </lineage>
</organism>
<gene>
    <name evidence="1" type="ORF">TGP89_321460</name>
</gene>
<sequence>MTNRSPPVCYRVTVKEFASLRSSLNHAKTSLNSSSIIFSYNCLGCSAHDEVRLFAGRIFDSVTERSQRVASHVSDQEQNSNHGQKAFANGANEETLRGNWVSNAESAQSQTDTSAGVAICTAAEDGNVTPSTATLSLSQSSLTATLACVNG</sequence>
<dbReference type="Proteomes" id="UP000028828">
    <property type="component" value="Unassembled WGS sequence"/>
</dbReference>
<protein>
    <submittedName>
        <fullName evidence="1">Uncharacterized protein</fullName>
    </submittedName>
</protein>
<accession>A0A086J7F5</accession>
<dbReference type="EMBL" id="AEYI02002491">
    <property type="protein sequence ID" value="KFG28073.1"/>
    <property type="molecule type" value="Genomic_DNA"/>
</dbReference>